<organism evidence="1 2">
    <name type="scientific">Manduca sexta</name>
    <name type="common">Tobacco hawkmoth</name>
    <name type="synonym">Tobacco hornworm</name>
    <dbReference type="NCBI Taxonomy" id="7130"/>
    <lineage>
        <taxon>Eukaryota</taxon>
        <taxon>Metazoa</taxon>
        <taxon>Ecdysozoa</taxon>
        <taxon>Arthropoda</taxon>
        <taxon>Hexapoda</taxon>
        <taxon>Insecta</taxon>
        <taxon>Pterygota</taxon>
        <taxon>Neoptera</taxon>
        <taxon>Endopterygota</taxon>
        <taxon>Lepidoptera</taxon>
        <taxon>Glossata</taxon>
        <taxon>Ditrysia</taxon>
        <taxon>Bombycoidea</taxon>
        <taxon>Sphingidae</taxon>
        <taxon>Sphinginae</taxon>
        <taxon>Sphingini</taxon>
        <taxon>Manduca</taxon>
    </lineage>
</organism>
<keyword evidence="2" id="KW-1185">Reference proteome</keyword>
<proteinExistence type="predicted"/>
<evidence type="ECO:0000313" key="2">
    <source>
        <dbReference type="Proteomes" id="UP000791440"/>
    </source>
</evidence>
<dbReference type="EMBL" id="JH668298">
    <property type="protein sequence ID" value="KAG6442975.1"/>
    <property type="molecule type" value="Genomic_DNA"/>
</dbReference>
<reference evidence="1" key="2">
    <citation type="submission" date="2020-12" db="EMBL/GenBank/DDBJ databases">
        <authorList>
            <person name="Kanost M."/>
        </authorList>
    </citation>
    <scope>NUCLEOTIDE SEQUENCE</scope>
</reference>
<protein>
    <submittedName>
        <fullName evidence="1">Uncharacterized protein</fullName>
    </submittedName>
</protein>
<reference evidence="1" key="1">
    <citation type="journal article" date="2016" name="Insect Biochem. Mol. Biol.">
        <title>Multifaceted biological insights from a draft genome sequence of the tobacco hornworm moth, Manduca sexta.</title>
        <authorList>
            <person name="Kanost M.R."/>
            <person name="Arrese E.L."/>
            <person name="Cao X."/>
            <person name="Chen Y.R."/>
            <person name="Chellapilla S."/>
            <person name="Goldsmith M.R."/>
            <person name="Grosse-Wilde E."/>
            <person name="Heckel D.G."/>
            <person name="Herndon N."/>
            <person name="Jiang H."/>
            <person name="Papanicolaou A."/>
            <person name="Qu J."/>
            <person name="Soulages J.L."/>
            <person name="Vogel H."/>
            <person name="Walters J."/>
            <person name="Waterhouse R.M."/>
            <person name="Ahn S.J."/>
            <person name="Almeida F.C."/>
            <person name="An C."/>
            <person name="Aqrawi P."/>
            <person name="Bretschneider A."/>
            <person name="Bryant W.B."/>
            <person name="Bucks S."/>
            <person name="Chao H."/>
            <person name="Chevignon G."/>
            <person name="Christen J.M."/>
            <person name="Clarke D.F."/>
            <person name="Dittmer N.T."/>
            <person name="Ferguson L.C.F."/>
            <person name="Garavelou S."/>
            <person name="Gordon K.H.J."/>
            <person name="Gunaratna R.T."/>
            <person name="Han Y."/>
            <person name="Hauser F."/>
            <person name="He Y."/>
            <person name="Heidel-Fischer H."/>
            <person name="Hirsh A."/>
            <person name="Hu Y."/>
            <person name="Jiang H."/>
            <person name="Kalra D."/>
            <person name="Klinner C."/>
            <person name="Konig C."/>
            <person name="Kovar C."/>
            <person name="Kroll A.R."/>
            <person name="Kuwar S.S."/>
            <person name="Lee S.L."/>
            <person name="Lehman R."/>
            <person name="Li K."/>
            <person name="Li Z."/>
            <person name="Liang H."/>
            <person name="Lovelace S."/>
            <person name="Lu Z."/>
            <person name="Mansfield J.H."/>
            <person name="McCulloch K.J."/>
            <person name="Mathew T."/>
            <person name="Morton B."/>
            <person name="Muzny D.M."/>
            <person name="Neunemann D."/>
            <person name="Ongeri F."/>
            <person name="Pauchet Y."/>
            <person name="Pu L.L."/>
            <person name="Pyrousis I."/>
            <person name="Rao X.J."/>
            <person name="Redding A."/>
            <person name="Roesel C."/>
            <person name="Sanchez-Gracia A."/>
            <person name="Schaack S."/>
            <person name="Shukla A."/>
            <person name="Tetreau G."/>
            <person name="Wang Y."/>
            <person name="Xiong G.H."/>
            <person name="Traut W."/>
            <person name="Walsh T.K."/>
            <person name="Worley K.C."/>
            <person name="Wu D."/>
            <person name="Wu W."/>
            <person name="Wu Y.Q."/>
            <person name="Zhang X."/>
            <person name="Zou Z."/>
            <person name="Zucker H."/>
            <person name="Briscoe A.D."/>
            <person name="Burmester T."/>
            <person name="Clem R.J."/>
            <person name="Feyereisen R."/>
            <person name="Grimmelikhuijzen C.J.P."/>
            <person name="Hamodrakas S.J."/>
            <person name="Hansson B.S."/>
            <person name="Huguet E."/>
            <person name="Jermiin L.S."/>
            <person name="Lan Q."/>
            <person name="Lehman H.K."/>
            <person name="Lorenzen M."/>
            <person name="Merzendorfer H."/>
            <person name="Michalopoulos I."/>
            <person name="Morton D.B."/>
            <person name="Muthukrishnan S."/>
            <person name="Oakeshott J.G."/>
            <person name="Palmer W."/>
            <person name="Park Y."/>
            <person name="Passarelli A.L."/>
            <person name="Rozas J."/>
            <person name="Schwartz L.M."/>
            <person name="Smith W."/>
            <person name="Southgate A."/>
            <person name="Vilcinskas A."/>
            <person name="Vogt R."/>
            <person name="Wang P."/>
            <person name="Werren J."/>
            <person name="Yu X.Q."/>
            <person name="Zhou J.J."/>
            <person name="Brown S.J."/>
            <person name="Scherer S.E."/>
            <person name="Richards S."/>
            <person name="Blissard G.W."/>
        </authorList>
    </citation>
    <scope>NUCLEOTIDE SEQUENCE</scope>
</reference>
<gene>
    <name evidence="1" type="ORF">O3G_MSEX002604</name>
</gene>
<sequence>MPASVACMYTVLRKGPPFPEVLVVRRPSCAPSGAR</sequence>
<evidence type="ECO:0000313" key="1">
    <source>
        <dbReference type="EMBL" id="KAG6442975.1"/>
    </source>
</evidence>
<dbReference type="AlphaFoldDB" id="A0A921YPW7"/>
<dbReference type="Proteomes" id="UP000791440">
    <property type="component" value="Unassembled WGS sequence"/>
</dbReference>
<accession>A0A921YPW7</accession>
<comment type="caution">
    <text evidence="1">The sequence shown here is derived from an EMBL/GenBank/DDBJ whole genome shotgun (WGS) entry which is preliminary data.</text>
</comment>
<name>A0A921YPW7_MANSE</name>